<name>A0AAD5E222_UMBRA</name>
<reference evidence="2" key="1">
    <citation type="submission" date="2021-06" db="EMBL/GenBank/DDBJ databases">
        <authorList>
            <consortium name="DOE Joint Genome Institute"/>
            <person name="Mondo S.J."/>
            <person name="Amses K.R."/>
            <person name="Simmons D.R."/>
            <person name="Longcore J.E."/>
            <person name="Seto K."/>
            <person name="Alves G.H."/>
            <person name="Bonds A.E."/>
            <person name="Quandt C.A."/>
            <person name="Davis W.J."/>
            <person name="Chang Y."/>
            <person name="Letcher P.M."/>
            <person name="Powell M.J."/>
            <person name="Kuo A."/>
            <person name="Labutti K."/>
            <person name="Pangilinan J."/>
            <person name="Andreopoulos W."/>
            <person name="Tritt A."/>
            <person name="Riley R."/>
            <person name="Hundley H."/>
            <person name="Johnson J."/>
            <person name="Lipzen A."/>
            <person name="Barry K."/>
            <person name="Berbee M.L."/>
            <person name="Buchler N.E."/>
            <person name="Grigoriev I.V."/>
            <person name="Spatafora J.W."/>
            <person name="Stajich J.E."/>
            <person name="James T.Y."/>
        </authorList>
    </citation>
    <scope>NUCLEOTIDE SEQUENCE</scope>
    <source>
        <strain evidence="2">AG</strain>
    </source>
</reference>
<feature type="transmembrane region" description="Helical" evidence="1">
    <location>
        <begin position="197"/>
        <end position="214"/>
    </location>
</feature>
<evidence type="ECO:0000313" key="2">
    <source>
        <dbReference type="EMBL" id="KAI8575991.1"/>
    </source>
</evidence>
<dbReference type="InterPro" id="IPR036305">
    <property type="entry name" value="RGS_sf"/>
</dbReference>
<feature type="transmembrane region" description="Helical" evidence="1">
    <location>
        <begin position="270"/>
        <end position="292"/>
    </location>
</feature>
<dbReference type="GeneID" id="75917255"/>
<feature type="transmembrane region" description="Helical" evidence="1">
    <location>
        <begin position="104"/>
        <end position="124"/>
    </location>
</feature>
<protein>
    <recommendedName>
        <fullName evidence="4">RGS domain-containing protein</fullName>
    </recommendedName>
</protein>
<sequence length="565" mass="64859">MTTQMEDVCKLASLVDPLPDCSNTLVLEQFDLSDDTTPEVICQYFRLRLIVNRVYFTLALINMVYVICTTALLIHRARAVQSNEKKLRFPVNEKQIHTLRKRNLLALAVGETGHLLVISISLIIKALDGCIYCPIFMYVTTYGYYMWIASFIWRAYYLRFQLSLHKIKLRLGNGESEKDRKWYIHNRDKHSISNGRFMLLLLCGMVLVTVPLILMHRYYYGFDHVVVKTCSTRIGTMVLLFMVTFFQCIISPVLIWLLRHDRDAHNLRNELIAIFAVGIPTSVLYLVWVTIFPPSISYNGPNVRLFWGSINWIGLSQAVAHFIAVTYPLLASYGLCTCPCIKKVERYSRTGRRKSSISVARTLDCTTVSLEYILTQPELLEHLKHVAVQDFSTENVLFCEQYSILANKTMAKLNETRPLDEKPHKMNYTSLTSDPIPHELQTDYIAFYNTFIKAGAPLQVNITYSDRKAMDAVFKEYAKQQQHVLENVVSQVQMMEDDTWGGEELVLFASAADSKRSVTSITEDPLLGQPSTTSTIRCSVFDSARKEVMWIIFCNILPKFIEDCK</sequence>
<evidence type="ECO:0000256" key="1">
    <source>
        <dbReference type="SAM" id="Phobius"/>
    </source>
</evidence>
<dbReference type="RefSeq" id="XP_051440995.1">
    <property type="nucleotide sequence ID" value="XM_051591912.1"/>
</dbReference>
<keyword evidence="1" id="KW-0472">Membrane</keyword>
<gene>
    <name evidence="2" type="ORF">K450DRAFT_258851</name>
</gene>
<feature type="transmembrane region" description="Helical" evidence="1">
    <location>
        <begin position="136"/>
        <end position="157"/>
    </location>
</feature>
<dbReference type="Gene3D" id="1.10.167.10">
    <property type="entry name" value="Regulator of G-protein Signalling 4, domain 2"/>
    <property type="match status" value="1"/>
</dbReference>
<accession>A0AAD5E222</accession>
<dbReference type="SUPFAM" id="SSF48097">
    <property type="entry name" value="Regulator of G-protein signaling, RGS"/>
    <property type="match status" value="1"/>
</dbReference>
<evidence type="ECO:0008006" key="4">
    <source>
        <dbReference type="Google" id="ProtNLM"/>
    </source>
</evidence>
<feature type="transmembrane region" description="Helical" evidence="1">
    <location>
        <begin position="312"/>
        <end position="336"/>
    </location>
</feature>
<evidence type="ECO:0000313" key="3">
    <source>
        <dbReference type="Proteomes" id="UP001206595"/>
    </source>
</evidence>
<feature type="transmembrane region" description="Helical" evidence="1">
    <location>
        <begin position="54"/>
        <end position="74"/>
    </location>
</feature>
<feature type="transmembrane region" description="Helical" evidence="1">
    <location>
        <begin position="234"/>
        <end position="258"/>
    </location>
</feature>
<proteinExistence type="predicted"/>
<comment type="caution">
    <text evidence="2">The sequence shown here is derived from an EMBL/GenBank/DDBJ whole genome shotgun (WGS) entry which is preliminary data.</text>
</comment>
<organism evidence="2 3">
    <name type="scientific">Umbelopsis ramanniana AG</name>
    <dbReference type="NCBI Taxonomy" id="1314678"/>
    <lineage>
        <taxon>Eukaryota</taxon>
        <taxon>Fungi</taxon>
        <taxon>Fungi incertae sedis</taxon>
        <taxon>Mucoromycota</taxon>
        <taxon>Mucoromycotina</taxon>
        <taxon>Umbelopsidomycetes</taxon>
        <taxon>Umbelopsidales</taxon>
        <taxon>Umbelopsidaceae</taxon>
        <taxon>Umbelopsis</taxon>
    </lineage>
</organism>
<reference evidence="2" key="2">
    <citation type="journal article" date="2022" name="Proc. Natl. Acad. Sci. U.S.A.">
        <title>Diploid-dominant life cycles characterize the early evolution of Fungi.</title>
        <authorList>
            <person name="Amses K.R."/>
            <person name="Simmons D.R."/>
            <person name="Longcore J.E."/>
            <person name="Mondo S.J."/>
            <person name="Seto K."/>
            <person name="Jeronimo G.H."/>
            <person name="Bonds A.E."/>
            <person name="Quandt C.A."/>
            <person name="Davis W.J."/>
            <person name="Chang Y."/>
            <person name="Federici B.A."/>
            <person name="Kuo A."/>
            <person name="LaButti K."/>
            <person name="Pangilinan J."/>
            <person name="Andreopoulos W."/>
            <person name="Tritt A."/>
            <person name="Riley R."/>
            <person name="Hundley H."/>
            <person name="Johnson J."/>
            <person name="Lipzen A."/>
            <person name="Barry K."/>
            <person name="Lang B.F."/>
            <person name="Cuomo C.A."/>
            <person name="Buchler N.E."/>
            <person name="Grigoriev I.V."/>
            <person name="Spatafora J.W."/>
            <person name="Stajich J.E."/>
            <person name="James T.Y."/>
        </authorList>
    </citation>
    <scope>NUCLEOTIDE SEQUENCE</scope>
    <source>
        <strain evidence="2">AG</strain>
    </source>
</reference>
<keyword evidence="3" id="KW-1185">Reference proteome</keyword>
<keyword evidence="1" id="KW-1133">Transmembrane helix</keyword>
<keyword evidence="1" id="KW-0812">Transmembrane</keyword>
<dbReference type="Proteomes" id="UP001206595">
    <property type="component" value="Unassembled WGS sequence"/>
</dbReference>
<dbReference type="EMBL" id="MU620964">
    <property type="protein sequence ID" value="KAI8575991.1"/>
    <property type="molecule type" value="Genomic_DNA"/>
</dbReference>
<dbReference type="AlphaFoldDB" id="A0AAD5E222"/>
<dbReference type="InterPro" id="IPR044926">
    <property type="entry name" value="RGS_subdomain_2"/>
</dbReference>